<feature type="domain" description="DNA-binding protein Rv2175c wHTH" evidence="2">
    <location>
        <begin position="8"/>
        <end position="43"/>
    </location>
</feature>
<protein>
    <submittedName>
        <fullName evidence="3">DNA-binding protein</fullName>
    </submittedName>
</protein>
<accession>A0A4Q9V165</accession>
<evidence type="ECO:0000259" key="1">
    <source>
        <dbReference type="Pfam" id="PF18367"/>
    </source>
</evidence>
<proteinExistence type="predicted"/>
<dbReference type="Proteomes" id="UP000293036">
    <property type="component" value="Unassembled WGS sequence"/>
</dbReference>
<dbReference type="AlphaFoldDB" id="A0A4Q9V165"/>
<dbReference type="InterPro" id="IPR041098">
    <property type="entry name" value="Rv2175c_C"/>
</dbReference>
<dbReference type="Pfam" id="PF21531">
    <property type="entry name" value="Rv2175c_wHTH"/>
    <property type="match status" value="1"/>
</dbReference>
<keyword evidence="3" id="KW-0238">DNA-binding</keyword>
<gene>
    <name evidence="3" type="ORF">EZJ44_02750</name>
</gene>
<name>A0A4Q9V165_9ACTO</name>
<evidence type="ECO:0000313" key="4">
    <source>
        <dbReference type="Proteomes" id="UP000293036"/>
    </source>
</evidence>
<dbReference type="EMBL" id="SJDT01000002">
    <property type="protein sequence ID" value="TBW22840.1"/>
    <property type="molecule type" value="Genomic_DNA"/>
</dbReference>
<dbReference type="GO" id="GO:0003677">
    <property type="term" value="F:DNA binding"/>
    <property type="evidence" value="ECO:0007669"/>
    <property type="project" value="UniProtKB-KW"/>
</dbReference>
<dbReference type="InterPro" id="IPR048576">
    <property type="entry name" value="Rv2175c_wHTH"/>
</dbReference>
<keyword evidence="4" id="KW-1185">Reference proteome</keyword>
<evidence type="ECO:0000259" key="2">
    <source>
        <dbReference type="Pfam" id="PF21531"/>
    </source>
</evidence>
<reference evidence="3 4" key="1">
    <citation type="submission" date="2019-02" db="EMBL/GenBank/DDBJ databases">
        <title>Arcanobacterium bovis sp. nov., isolated from the milk of a cow with mastitis.</title>
        <authorList>
            <person name="Sammra O."/>
            <person name="Foster G."/>
            <person name="Hassan A."/>
            <person name="Alssahen M."/>
            <person name="Laemmler C."/>
            <person name="Borowiak M."/>
            <person name="Malorny B."/>
            <person name="Abdulmawjood A."/>
        </authorList>
    </citation>
    <scope>NUCLEOTIDE SEQUENCE [LARGE SCALE GENOMIC DNA]</scope>
    <source>
        <strain evidence="3 4">C605018/01/1</strain>
    </source>
</reference>
<comment type="caution">
    <text evidence="3">The sequence shown here is derived from an EMBL/GenBank/DDBJ whole genome shotgun (WGS) entry which is preliminary data.</text>
</comment>
<evidence type="ECO:0000313" key="3">
    <source>
        <dbReference type="EMBL" id="TBW22840.1"/>
    </source>
</evidence>
<dbReference type="Pfam" id="PF18367">
    <property type="entry name" value="Rv2175c_C"/>
    <property type="match status" value="1"/>
</dbReference>
<feature type="domain" description="Rv2175c C-terminal" evidence="1">
    <location>
        <begin position="64"/>
        <end position="113"/>
    </location>
</feature>
<dbReference type="OrthoDB" id="3784042at2"/>
<dbReference type="RefSeq" id="WP_131279892.1">
    <property type="nucleotide sequence ID" value="NZ_JBHSLR010000009.1"/>
</dbReference>
<organism evidence="3 4">
    <name type="scientific">Arcanobacterium bovis</name>
    <dbReference type="NCBI Taxonomy" id="2529275"/>
    <lineage>
        <taxon>Bacteria</taxon>
        <taxon>Bacillati</taxon>
        <taxon>Actinomycetota</taxon>
        <taxon>Actinomycetes</taxon>
        <taxon>Actinomycetales</taxon>
        <taxon>Actinomycetaceae</taxon>
        <taxon>Arcanobacterium</taxon>
    </lineage>
</organism>
<sequence length="119" mass="13208">MNSIQEPQWLSIPEVADLLSLRQRDVRSLLAEKKLVAVRRGSNKALSIHPDQIVVNEGVAQPLKSLRGTLIALSDAGFSDDEAMDWLLRDEPELGKTPLECLRTGNVHAVRRVITGLIF</sequence>